<dbReference type="InterPro" id="IPR057697">
    <property type="entry name" value="DUF7937"/>
</dbReference>
<reference evidence="4" key="1">
    <citation type="submission" date="2020-11" db="EMBL/GenBank/DDBJ databases">
        <title>Intraspecies plasmid and genomic variation of Mycobacterium kubicae revealed by the complete genome sequences of two clinical isolates.</title>
        <authorList>
            <person name="Hendrix J.R."/>
            <person name="Epperson L.E."/>
            <person name="Honda J.R."/>
            <person name="Strong M."/>
        </authorList>
    </citation>
    <scope>NUCLEOTIDE SEQUENCE</scope>
    <source>
        <strain evidence="4">JCM 13573</strain>
    </source>
</reference>
<proteinExistence type="predicted"/>
<dbReference type="EMBL" id="CP065047">
    <property type="protein sequence ID" value="QPI40534.1"/>
    <property type="molecule type" value="Genomic_DNA"/>
</dbReference>
<feature type="domain" description="DUF7937" evidence="3">
    <location>
        <begin position="50"/>
        <end position="472"/>
    </location>
</feature>
<feature type="region of interest" description="Disordered" evidence="1">
    <location>
        <begin position="1"/>
        <end position="44"/>
    </location>
</feature>
<dbReference type="Pfam" id="PF25592">
    <property type="entry name" value="DUF7937"/>
    <property type="match status" value="1"/>
</dbReference>
<name>A0AAX1JGC2_9MYCO</name>
<feature type="transmembrane region" description="Helical" evidence="2">
    <location>
        <begin position="83"/>
        <end position="102"/>
    </location>
</feature>
<feature type="region of interest" description="Disordered" evidence="1">
    <location>
        <begin position="482"/>
        <end position="561"/>
    </location>
</feature>
<evidence type="ECO:0000313" key="5">
    <source>
        <dbReference type="Proteomes" id="UP000663583"/>
    </source>
</evidence>
<feature type="transmembrane region" description="Helical" evidence="2">
    <location>
        <begin position="189"/>
        <end position="207"/>
    </location>
</feature>
<feature type="transmembrane region" description="Helical" evidence="2">
    <location>
        <begin position="374"/>
        <end position="392"/>
    </location>
</feature>
<sequence length="561" mass="59281">MVSVNSDDTPTGPITGARAQQAPPGPGGPGSGHLSFPGQPAPGHLTRRRNTLRDLVAAVLIVLALLFPWNLYFGLGIPDSSGLIWAVLAVVTLLSLTSLALSRTRINPVSASRLRLALNVPYLLLVLAFVVYDVVETIRFGGTVHVPGGVGPGAWLGVAGALLAAQPLLTAPTTDENQHRGWLRSARIVGYASMFGASLASGFNLCWRIRYALRGSDGSMSLGTQNIAVIITAVVYGVVALAAVLVASRWILQATKPARLTILALGASALLAGVLVWLLPIGRELDAFHGIAQNTSTAGVGYEGYLAWAAAAALFAPVTLFAAEGWRTDREVWRAAIRKGLLLIGVWSLGSVLMRLTDLVVAVLLNYPLSRYDTMTMAAFDLTTAVLAFWLRINFGNRALRPRLVAALSGFLFALTVCRLIVEDVLAPRFETAPGAAPNPVYGNDLAQQITSVFDVTLCLLALSIVAGVIVAARIRPLRRRLRRRRPAPRPGGTGPGQRRPGGPPPPSEAKTTQFGAADHGDDAPTTVLSGGAGRSPRIFRSTESAQQAPPKIFRPPGSSS</sequence>
<keyword evidence="2" id="KW-1133">Transmembrane helix</keyword>
<feature type="transmembrane region" description="Helical" evidence="2">
    <location>
        <begin position="404"/>
        <end position="422"/>
    </location>
</feature>
<gene>
    <name evidence="4" type="ORF">I2456_04495</name>
</gene>
<dbReference type="KEGG" id="mku:I2456_04495"/>
<organism evidence="4 5">
    <name type="scientific">Mycobacterium kubicae</name>
    <dbReference type="NCBI Taxonomy" id="120959"/>
    <lineage>
        <taxon>Bacteria</taxon>
        <taxon>Bacillati</taxon>
        <taxon>Actinomycetota</taxon>
        <taxon>Actinomycetes</taxon>
        <taxon>Mycobacteriales</taxon>
        <taxon>Mycobacteriaceae</taxon>
        <taxon>Mycobacterium</taxon>
        <taxon>Mycobacterium simiae complex</taxon>
    </lineage>
</organism>
<feature type="transmembrane region" description="Helical" evidence="2">
    <location>
        <begin position="453"/>
        <end position="475"/>
    </location>
</feature>
<feature type="transmembrane region" description="Helical" evidence="2">
    <location>
        <begin position="55"/>
        <end position="77"/>
    </location>
</feature>
<protein>
    <recommendedName>
        <fullName evidence="3">DUF7937 domain-containing protein</fullName>
    </recommendedName>
</protein>
<evidence type="ECO:0000313" key="4">
    <source>
        <dbReference type="EMBL" id="QPI40534.1"/>
    </source>
</evidence>
<feature type="transmembrane region" description="Helical" evidence="2">
    <location>
        <begin position="335"/>
        <end position="354"/>
    </location>
</feature>
<feature type="transmembrane region" description="Helical" evidence="2">
    <location>
        <begin position="152"/>
        <end position="169"/>
    </location>
</feature>
<feature type="transmembrane region" description="Helical" evidence="2">
    <location>
        <begin position="114"/>
        <end position="132"/>
    </location>
</feature>
<feature type="transmembrane region" description="Helical" evidence="2">
    <location>
        <begin position="305"/>
        <end position="323"/>
    </location>
</feature>
<dbReference type="AlphaFoldDB" id="A0AAX1JGC2"/>
<evidence type="ECO:0000256" key="1">
    <source>
        <dbReference type="SAM" id="MobiDB-lite"/>
    </source>
</evidence>
<feature type="transmembrane region" description="Helical" evidence="2">
    <location>
        <begin position="260"/>
        <end position="279"/>
    </location>
</feature>
<evidence type="ECO:0000259" key="3">
    <source>
        <dbReference type="Pfam" id="PF25592"/>
    </source>
</evidence>
<keyword evidence="2" id="KW-0812">Transmembrane</keyword>
<feature type="transmembrane region" description="Helical" evidence="2">
    <location>
        <begin position="227"/>
        <end position="248"/>
    </location>
</feature>
<dbReference type="Proteomes" id="UP000663583">
    <property type="component" value="Chromosome"/>
</dbReference>
<evidence type="ECO:0000256" key="2">
    <source>
        <dbReference type="SAM" id="Phobius"/>
    </source>
</evidence>
<keyword evidence="2" id="KW-0472">Membrane</keyword>
<accession>A0AAX1JGC2</accession>